<sequence>MNYEQKIKTMVDDKPQYEFAIKQFARLLTDRDALQALVDEQGFTYRAGDLIKPNPAVGQLREVQKQLLTFYSRFGLTSRDERLLEKEQEEDTDLSEFSDLE</sequence>
<evidence type="ECO:0000256" key="1">
    <source>
        <dbReference type="SAM" id="MobiDB-lite"/>
    </source>
</evidence>
<feature type="region of interest" description="Disordered" evidence="1">
    <location>
        <begin position="82"/>
        <end position="101"/>
    </location>
</feature>
<name>A0ABQ0SH44_NOVHA</name>
<gene>
    <name evidence="2" type="ORF">GHA01_24430</name>
</gene>
<evidence type="ECO:0008006" key="4">
    <source>
        <dbReference type="Google" id="ProtNLM"/>
    </source>
</evidence>
<accession>A0ABQ0SH44</accession>
<evidence type="ECO:0000313" key="3">
    <source>
        <dbReference type="Proteomes" id="UP000319478"/>
    </source>
</evidence>
<dbReference type="RefSeq" id="WP_080937645.1">
    <property type="nucleotide sequence ID" value="NZ_BJNN01000127.1"/>
</dbReference>
<comment type="caution">
    <text evidence="2">The sequence shown here is derived from an EMBL/GenBank/DDBJ whole genome shotgun (WGS) entry which is preliminary data.</text>
</comment>
<reference evidence="2 3" key="1">
    <citation type="submission" date="2019-06" db="EMBL/GenBank/DDBJ databases">
        <title>Whole genome shotgun sequence of Komagataeibacter hansenii NBRC 14820.</title>
        <authorList>
            <person name="Hosoyama A."/>
            <person name="Uohara A."/>
            <person name="Ohji S."/>
            <person name="Ichikawa N."/>
        </authorList>
    </citation>
    <scope>NUCLEOTIDE SEQUENCE [LARGE SCALE GENOMIC DNA]</scope>
    <source>
        <strain evidence="2 3">NBRC 14820</strain>
    </source>
</reference>
<protein>
    <recommendedName>
        <fullName evidence="4">Terminase small subunit</fullName>
    </recommendedName>
</protein>
<dbReference type="InterPro" id="IPR006448">
    <property type="entry name" value="Phage_term_ssu_P27"/>
</dbReference>
<proteinExistence type="predicted"/>
<dbReference type="Proteomes" id="UP000319478">
    <property type="component" value="Unassembled WGS sequence"/>
</dbReference>
<evidence type="ECO:0000313" key="2">
    <source>
        <dbReference type="EMBL" id="GEC64594.1"/>
    </source>
</evidence>
<feature type="compositionally biased region" description="Acidic residues" evidence="1">
    <location>
        <begin position="87"/>
        <end position="101"/>
    </location>
</feature>
<organism evidence="2 3">
    <name type="scientific">Novacetimonas hansenii</name>
    <name type="common">Komagataeibacter hansenii</name>
    <dbReference type="NCBI Taxonomy" id="436"/>
    <lineage>
        <taxon>Bacteria</taxon>
        <taxon>Pseudomonadati</taxon>
        <taxon>Pseudomonadota</taxon>
        <taxon>Alphaproteobacteria</taxon>
        <taxon>Acetobacterales</taxon>
        <taxon>Acetobacteraceae</taxon>
        <taxon>Novacetimonas</taxon>
    </lineage>
</organism>
<keyword evidence="3" id="KW-1185">Reference proteome</keyword>
<dbReference type="EMBL" id="BJNN01000127">
    <property type="protein sequence ID" value="GEC64594.1"/>
    <property type="molecule type" value="Genomic_DNA"/>
</dbReference>
<dbReference type="Pfam" id="PF05119">
    <property type="entry name" value="Terminase_4"/>
    <property type="match status" value="1"/>
</dbReference>